<sequence length="586" mass="67245">MTMLLQNRAISMILTFPEIKESFSSLSHSVENLDQTSFAFSKNSKPSSIPIYHGSIIRIEQHHDKENTSDLIVRVPNFHYLSLPSINISNIPTSDDQLNEIESQQEVHTKRRAPICPIINDSRNHPPSSNQNETIDFDNSNQNQQSGINSSLINTKRLAIGLRNLSRAFTTSCKTKQSSNINEITILPVLPDVEVIKENFQVPILSKKSTKNQNSASKFITPKIFLIKRKHFKIKKKQPSTKSIDTETENKHNTIENLLTKTTLQDNETEQQNESKQTTTIKLNDEIEQQSKTIEKLIPNIPILVFDSPDSSSTHRYCTISRYPSDLQTIMTDDNTDDISSPIELSTNILPSNTFISKEKIYSTTDDVQSLVHKDNEQIHDNDNNIEERLYVVHPNGDTYSECYEVTYEFDPEYRNRFNNEQQQQIHLPTIEDQSSIKTNLDSFQYQDLALALTSWSPIFPKITSNDSNQIEYDKIDQPFQKSYENINFENLETNPKESEFTITNTTRVKFQSPEDMSQINNDQSSNYQPESVSVFSTSQGNDQILCLNDASVINEEYTIILKILKRVLQIDQLLQTDTTNELEQK</sequence>
<proteinExistence type="predicted"/>
<evidence type="ECO:0000313" key="3">
    <source>
        <dbReference type="Proteomes" id="UP000663870"/>
    </source>
</evidence>
<protein>
    <submittedName>
        <fullName evidence="2">Uncharacterized protein</fullName>
    </submittedName>
</protein>
<dbReference type="EMBL" id="CAJNOH010000472">
    <property type="protein sequence ID" value="CAF1051084.1"/>
    <property type="molecule type" value="Genomic_DNA"/>
</dbReference>
<organism evidence="2 3">
    <name type="scientific">Rotaria sordida</name>
    <dbReference type="NCBI Taxonomy" id="392033"/>
    <lineage>
        <taxon>Eukaryota</taxon>
        <taxon>Metazoa</taxon>
        <taxon>Spiralia</taxon>
        <taxon>Gnathifera</taxon>
        <taxon>Rotifera</taxon>
        <taxon>Eurotatoria</taxon>
        <taxon>Bdelloidea</taxon>
        <taxon>Philodinida</taxon>
        <taxon>Philodinidae</taxon>
        <taxon>Rotaria</taxon>
    </lineage>
</organism>
<dbReference type="Proteomes" id="UP000663870">
    <property type="component" value="Unassembled WGS sequence"/>
</dbReference>
<name>A0A815V176_9BILA</name>
<dbReference type="AlphaFoldDB" id="A0A815V176"/>
<dbReference type="Proteomes" id="UP000663854">
    <property type="component" value="Unassembled WGS sequence"/>
</dbReference>
<evidence type="ECO:0000313" key="1">
    <source>
        <dbReference type="EMBL" id="CAF1051084.1"/>
    </source>
</evidence>
<gene>
    <name evidence="2" type="ORF">JXQ802_LOCUS41962</name>
    <name evidence="1" type="ORF">PYM288_LOCUS17150</name>
</gene>
<reference evidence="2" key="1">
    <citation type="submission" date="2021-02" db="EMBL/GenBank/DDBJ databases">
        <authorList>
            <person name="Nowell W R."/>
        </authorList>
    </citation>
    <scope>NUCLEOTIDE SEQUENCE</scope>
</reference>
<accession>A0A815V176</accession>
<dbReference type="EMBL" id="CAJNOL010002760">
    <property type="protein sequence ID" value="CAF1527140.1"/>
    <property type="molecule type" value="Genomic_DNA"/>
</dbReference>
<evidence type="ECO:0000313" key="2">
    <source>
        <dbReference type="EMBL" id="CAF1527140.1"/>
    </source>
</evidence>
<comment type="caution">
    <text evidence="2">The sequence shown here is derived from an EMBL/GenBank/DDBJ whole genome shotgun (WGS) entry which is preliminary data.</text>
</comment>
<keyword evidence="3" id="KW-1185">Reference proteome</keyword>